<dbReference type="PANTHER" id="PTHR12991:SF10">
    <property type="entry name" value="GATOR COMPLEX PROTEIN NPRL2"/>
    <property type="match status" value="1"/>
</dbReference>
<accession>A0AAD9L6J2</accession>
<proteinExistence type="inferred from homology"/>
<dbReference type="EMBL" id="JAODUO010000304">
    <property type="protein sequence ID" value="KAK2183602.1"/>
    <property type="molecule type" value="Genomic_DNA"/>
</dbReference>
<dbReference type="GO" id="GO:0010508">
    <property type="term" value="P:positive regulation of autophagy"/>
    <property type="evidence" value="ECO:0007669"/>
    <property type="project" value="TreeGrafter"/>
</dbReference>
<evidence type="ECO:0000256" key="1">
    <source>
        <dbReference type="ARBA" id="ARBA00008433"/>
    </source>
</evidence>
<dbReference type="Pfam" id="PF06218">
    <property type="entry name" value="NPR2"/>
    <property type="match status" value="1"/>
</dbReference>
<evidence type="ECO:0008006" key="4">
    <source>
        <dbReference type="Google" id="ProtNLM"/>
    </source>
</evidence>
<dbReference type="GO" id="GO:1990130">
    <property type="term" value="C:GATOR1 complex"/>
    <property type="evidence" value="ECO:0007669"/>
    <property type="project" value="TreeGrafter"/>
</dbReference>
<evidence type="ECO:0000313" key="3">
    <source>
        <dbReference type="Proteomes" id="UP001209878"/>
    </source>
</evidence>
<sequence>MNRRGEIKCIFFSEFDITAGPKITFQVPKDYLGREVFDSVHVYIITKQHLQDSIITINTSGHKIIGYPVCIESSKYERNALIFNLCFVFDAATDVLCYEPVVRKLAGYLSTLERESEFLSNEDKKQQLPAILTEILENLNERGTCSIYINESTTIHLKVVASLNVPPLVEGYHVPILDPNSHSSMAVSKWDLATQQLLPYIDGFKHIAQIATEADVDIQIVEACIQNLMYYGAIKLISIFQYSNVYTTTAAIKSLVEDKELQRGCIQYVAKRGRSITTNVVLQMYCGLRAGTTVRDLCIQHNPHALGIDERKLIQYGLMKGFIRRLHKYPIKLPNEPGSNKLSHLYSWFTGCHSYDKICCQTGLSYRELDDKVESDPSIVVCWK</sequence>
<dbReference type="GO" id="GO:1904262">
    <property type="term" value="P:negative regulation of TORC1 signaling"/>
    <property type="evidence" value="ECO:0007669"/>
    <property type="project" value="TreeGrafter"/>
</dbReference>
<dbReference type="Proteomes" id="UP001209878">
    <property type="component" value="Unassembled WGS sequence"/>
</dbReference>
<protein>
    <recommendedName>
        <fullName evidence="4">Nitrogen permease regulator 2</fullName>
    </recommendedName>
</protein>
<reference evidence="2" key="1">
    <citation type="journal article" date="2023" name="Mol. Biol. Evol.">
        <title>Third-Generation Sequencing Reveals the Adaptive Role of the Epigenome in Three Deep-Sea Polychaetes.</title>
        <authorList>
            <person name="Perez M."/>
            <person name="Aroh O."/>
            <person name="Sun Y."/>
            <person name="Lan Y."/>
            <person name="Juniper S.K."/>
            <person name="Young C.R."/>
            <person name="Angers B."/>
            <person name="Qian P.Y."/>
        </authorList>
    </citation>
    <scope>NUCLEOTIDE SEQUENCE</scope>
    <source>
        <strain evidence="2">R07B-5</strain>
    </source>
</reference>
<dbReference type="AlphaFoldDB" id="A0AAD9L6J2"/>
<keyword evidence="3" id="KW-1185">Reference proteome</keyword>
<name>A0AAD9L6J2_RIDPI</name>
<comment type="similarity">
    <text evidence="1">Belongs to the NPR2 family.</text>
</comment>
<gene>
    <name evidence="2" type="ORF">NP493_305g01055</name>
</gene>
<dbReference type="GO" id="GO:0034198">
    <property type="term" value="P:cellular response to amino acid starvation"/>
    <property type="evidence" value="ECO:0007669"/>
    <property type="project" value="TreeGrafter"/>
</dbReference>
<dbReference type="InterPro" id="IPR009348">
    <property type="entry name" value="NPR2-like"/>
</dbReference>
<organism evidence="2 3">
    <name type="scientific">Ridgeia piscesae</name>
    <name type="common">Tubeworm</name>
    <dbReference type="NCBI Taxonomy" id="27915"/>
    <lineage>
        <taxon>Eukaryota</taxon>
        <taxon>Metazoa</taxon>
        <taxon>Spiralia</taxon>
        <taxon>Lophotrochozoa</taxon>
        <taxon>Annelida</taxon>
        <taxon>Polychaeta</taxon>
        <taxon>Sedentaria</taxon>
        <taxon>Canalipalpata</taxon>
        <taxon>Sabellida</taxon>
        <taxon>Siboglinidae</taxon>
        <taxon>Ridgeia</taxon>
    </lineage>
</organism>
<dbReference type="PANTHER" id="PTHR12991">
    <property type="entry name" value="NITROGEN PERMEASE REGULATOR 2/TUMOR SUPPRESSOR CANDIDATE 4"/>
    <property type="match status" value="1"/>
</dbReference>
<evidence type="ECO:0000313" key="2">
    <source>
        <dbReference type="EMBL" id="KAK2183602.1"/>
    </source>
</evidence>
<dbReference type="GO" id="GO:0005096">
    <property type="term" value="F:GTPase activator activity"/>
    <property type="evidence" value="ECO:0007669"/>
    <property type="project" value="TreeGrafter"/>
</dbReference>
<comment type="caution">
    <text evidence="2">The sequence shown here is derived from an EMBL/GenBank/DDBJ whole genome shotgun (WGS) entry which is preliminary data.</text>
</comment>
<dbReference type="GO" id="GO:0005774">
    <property type="term" value="C:vacuolar membrane"/>
    <property type="evidence" value="ECO:0007669"/>
    <property type="project" value="TreeGrafter"/>
</dbReference>